<name>A0AAU7PUJ5_9FIRM</name>
<organism evidence="1">
    <name type="scientific">Lacrimispora sp. BS-2</name>
    <dbReference type="NCBI Taxonomy" id="3151850"/>
    <lineage>
        <taxon>Bacteria</taxon>
        <taxon>Bacillati</taxon>
        <taxon>Bacillota</taxon>
        <taxon>Clostridia</taxon>
        <taxon>Lachnospirales</taxon>
        <taxon>Lachnospiraceae</taxon>
        <taxon>Lacrimispora</taxon>
    </lineage>
</organism>
<dbReference type="RefSeq" id="WP_349948516.1">
    <property type="nucleotide sequence ID" value="NZ_CP157940.1"/>
</dbReference>
<dbReference type="EMBL" id="CP157940">
    <property type="protein sequence ID" value="XBS55870.1"/>
    <property type="molecule type" value="Genomic_DNA"/>
</dbReference>
<reference evidence="1" key="1">
    <citation type="submission" date="2024-06" db="EMBL/GenBank/DDBJ databases">
        <title>Lacrimispora cavernae sp. nov., a novel anaerobe isolated from bat guano pile inside a cave.</title>
        <authorList>
            <person name="Miller S.L."/>
            <person name="Lu N."/>
            <person name="King J."/>
            <person name="Sankaranarayanan K."/>
            <person name="Lawson P.A."/>
        </authorList>
    </citation>
    <scope>NUCLEOTIDE SEQUENCE</scope>
    <source>
        <strain evidence="1">BS-2</strain>
    </source>
</reference>
<gene>
    <name evidence="1" type="ORF">ABFV83_08810</name>
</gene>
<proteinExistence type="predicted"/>
<protein>
    <submittedName>
        <fullName evidence="1">Uncharacterized protein</fullName>
    </submittedName>
</protein>
<sequence length="63" mass="7376">MKVKKTASSWAINKTGTVDITKTYIGTSKERHIVKWRDSNDEEKKQHLCWNWNILNTYSCDSS</sequence>
<accession>A0AAU7PUJ5</accession>
<evidence type="ECO:0000313" key="1">
    <source>
        <dbReference type="EMBL" id="XBS55870.1"/>
    </source>
</evidence>
<dbReference type="AlphaFoldDB" id="A0AAU7PUJ5"/>